<keyword evidence="4" id="KW-1185">Reference proteome</keyword>
<dbReference type="PANTHER" id="PTHR35936">
    <property type="entry name" value="MEMBRANE-BOUND LYTIC MUREIN TRANSGLYCOSYLASE F"/>
    <property type="match status" value="1"/>
</dbReference>
<accession>A0ABV8UG47</accession>
<dbReference type="Pfam" id="PF00497">
    <property type="entry name" value="SBP_bac_3"/>
    <property type="match status" value="1"/>
</dbReference>
<evidence type="ECO:0000313" key="4">
    <source>
        <dbReference type="Proteomes" id="UP001595776"/>
    </source>
</evidence>
<dbReference type="RefSeq" id="WP_068144551.1">
    <property type="nucleotide sequence ID" value="NZ_JBHSCR010000036.1"/>
</dbReference>
<feature type="domain" description="Solute-binding protein family 3/N-terminal" evidence="2">
    <location>
        <begin position="32"/>
        <end position="250"/>
    </location>
</feature>
<dbReference type="SUPFAM" id="SSF53850">
    <property type="entry name" value="Periplasmic binding protein-like II"/>
    <property type="match status" value="1"/>
</dbReference>
<proteinExistence type="predicted"/>
<keyword evidence="1" id="KW-0732">Signal</keyword>
<sequence length="250" mass="28007">MRRGYLLLVGILALFGVQPLWAEPDTWQQGQPVIVGTITHNPPYVLEDPSSGIDLDMVAEAFSHAGLKVEFVHAPLSRVQVLLSSGKVDAMTTFSTNEDLCINSEIFSYWHDGISVPIESMDPIASVQDLKGMRVGMFPGAVDVLKELTPEDIVTFGSSVTVYNRGQLIRMMLYRRLDAYIGDYWALEYAYQQLAADQPRPFKVAVRFPPTPRRLCVRDSALVKRFNDGVKALAEGDVAERIRARYLKEK</sequence>
<evidence type="ECO:0000256" key="1">
    <source>
        <dbReference type="ARBA" id="ARBA00022729"/>
    </source>
</evidence>
<comment type="caution">
    <text evidence="3">The sequence shown here is derived from an EMBL/GenBank/DDBJ whole genome shotgun (WGS) entry which is preliminary data.</text>
</comment>
<protein>
    <submittedName>
        <fullName evidence="3">Substrate-binding periplasmic protein</fullName>
    </submittedName>
</protein>
<evidence type="ECO:0000259" key="2">
    <source>
        <dbReference type="SMART" id="SM00062"/>
    </source>
</evidence>
<organism evidence="3 4">
    <name type="scientific">Kordiimonas lipolytica</name>
    <dbReference type="NCBI Taxonomy" id="1662421"/>
    <lineage>
        <taxon>Bacteria</taxon>
        <taxon>Pseudomonadati</taxon>
        <taxon>Pseudomonadota</taxon>
        <taxon>Alphaproteobacteria</taxon>
        <taxon>Kordiimonadales</taxon>
        <taxon>Kordiimonadaceae</taxon>
        <taxon>Kordiimonas</taxon>
    </lineage>
</organism>
<evidence type="ECO:0000313" key="3">
    <source>
        <dbReference type="EMBL" id="MFC4349811.1"/>
    </source>
</evidence>
<dbReference type="SMART" id="SM00062">
    <property type="entry name" value="PBPb"/>
    <property type="match status" value="1"/>
</dbReference>
<reference evidence="4" key="1">
    <citation type="journal article" date="2019" name="Int. J. Syst. Evol. Microbiol.">
        <title>The Global Catalogue of Microorganisms (GCM) 10K type strain sequencing project: providing services to taxonomists for standard genome sequencing and annotation.</title>
        <authorList>
            <consortium name="The Broad Institute Genomics Platform"/>
            <consortium name="The Broad Institute Genome Sequencing Center for Infectious Disease"/>
            <person name="Wu L."/>
            <person name="Ma J."/>
        </authorList>
    </citation>
    <scope>NUCLEOTIDE SEQUENCE [LARGE SCALE GENOMIC DNA]</scope>
    <source>
        <strain evidence="4">CGMCC 1.15304</strain>
    </source>
</reference>
<dbReference type="PANTHER" id="PTHR35936:SF19">
    <property type="entry name" value="AMINO-ACID-BINDING PROTEIN YXEM-RELATED"/>
    <property type="match status" value="1"/>
</dbReference>
<dbReference type="EMBL" id="JBHSCR010000036">
    <property type="protein sequence ID" value="MFC4349811.1"/>
    <property type="molecule type" value="Genomic_DNA"/>
</dbReference>
<gene>
    <name evidence="3" type="ORF">ACFO5Q_18325</name>
</gene>
<dbReference type="Gene3D" id="3.40.190.10">
    <property type="entry name" value="Periplasmic binding protein-like II"/>
    <property type="match status" value="2"/>
</dbReference>
<dbReference type="Proteomes" id="UP001595776">
    <property type="component" value="Unassembled WGS sequence"/>
</dbReference>
<dbReference type="InterPro" id="IPR001638">
    <property type="entry name" value="Solute-binding_3/MltF_N"/>
</dbReference>
<name>A0ABV8UG47_9PROT</name>